<dbReference type="InterPro" id="IPR005625">
    <property type="entry name" value="PepSY-ass_TM"/>
</dbReference>
<protein>
    <submittedName>
        <fullName evidence="2">PepSY domain-containing protein</fullName>
    </submittedName>
</protein>
<evidence type="ECO:0000313" key="2">
    <source>
        <dbReference type="EMBL" id="AUP79484.1"/>
    </source>
</evidence>
<feature type="transmembrane region" description="Helical" evidence="1">
    <location>
        <begin position="12"/>
        <end position="39"/>
    </location>
</feature>
<evidence type="ECO:0000313" key="3">
    <source>
        <dbReference type="Proteomes" id="UP000235826"/>
    </source>
</evidence>
<feature type="transmembrane region" description="Helical" evidence="1">
    <location>
        <begin position="377"/>
        <end position="403"/>
    </location>
</feature>
<dbReference type="EMBL" id="CP025791">
    <property type="protein sequence ID" value="AUP79484.1"/>
    <property type="molecule type" value="Genomic_DNA"/>
</dbReference>
<organism evidence="2 3">
    <name type="scientific">Flavivirga eckloniae</name>
    <dbReference type="NCBI Taxonomy" id="1803846"/>
    <lineage>
        <taxon>Bacteria</taxon>
        <taxon>Pseudomonadati</taxon>
        <taxon>Bacteroidota</taxon>
        <taxon>Flavobacteriia</taxon>
        <taxon>Flavobacteriales</taxon>
        <taxon>Flavobacteriaceae</taxon>
        <taxon>Flavivirga</taxon>
    </lineage>
</organism>
<dbReference type="RefSeq" id="WP_102756139.1">
    <property type="nucleotide sequence ID" value="NZ_CP025791.1"/>
</dbReference>
<evidence type="ECO:0000256" key="1">
    <source>
        <dbReference type="SAM" id="Phobius"/>
    </source>
</evidence>
<dbReference type="AlphaFoldDB" id="A0A2K9PR07"/>
<keyword evidence="1" id="KW-1133">Transmembrane helix</keyword>
<keyword evidence="1" id="KW-0472">Membrane</keyword>
<dbReference type="OrthoDB" id="111691at2"/>
<dbReference type="Pfam" id="PF03929">
    <property type="entry name" value="PepSY_TM"/>
    <property type="match status" value="1"/>
</dbReference>
<feature type="transmembrane region" description="Helical" evidence="1">
    <location>
        <begin position="331"/>
        <end position="356"/>
    </location>
</feature>
<sequence>MFKKNHKLNQWLWKWHFIAGLISLPIVILLAITGGIYLFKDSYEAPRQAHIKTVKVEGEPISYQEQWQLAKPNLHKPPFTMVIPTEANQATAFTSGMFSHKKSVFINPYKGEITGNINPKDTDMHKVRKLHGELLLGKFGTKIVELVASWLFVLIITGIYVFWPAKKEGIKGFFKIRFKQGKRILFRDLHTVFGFWISILLLMTLAGGMPWTDVFGDSFKWVQKVTNTGFPKTWNARSLKSHAEGKPISLDDMVTLAKSMDLKGEVSLGLPKDKIGVYSIYNTTFDLGAQKRFHFDQYSGEQLVHHNWEDVGILMRGRMWFMAFHQGQFGLWNWVLMICVAVLLTFISVAALVSYLKRKPDGKWGTPKVPAKFKVGYGVMALIVLLGVVFPLFGFSVLAIIVVELLKKKRLRSE</sequence>
<dbReference type="KEGG" id="fek:C1H87_12510"/>
<proteinExistence type="predicted"/>
<name>A0A2K9PR07_9FLAO</name>
<dbReference type="PANTHER" id="PTHR34219:SF1">
    <property type="entry name" value="PEPSY DOMAIN-CONTAINING PROTEIN"/>
    <property type="match status" value="1"/>
</dbReference>
<feature type="transmembrane region" description="Helical" evidence="1">
    <location>
        <begin position="143"/>
        <end position="163"/>
    </location>
</feature>
<feature type="transmembrane region" description="Helical" evidence="1">
    <location>
        <begin position="184"/>
        <end position="206"/>
    </location>
</feature>
<keyword evidence="1" id="KW-0812">Transmembrane</keyword>
<dbReference type="Proteomes" id="UP000235826">
    <property type="component" value="Chromosome"/>
</dbReference>
<gene>
    <name evidence="2" type="ORF">C1H87_12510</name>
</gene>
<keyword evidence="3" id="KW-1185">Reference proteome</keyword>
<accession>A0A2K9PR07</accession>
<dbReference type="PANTHER" id="PTHR34219">
    <property type="entry name" value="IRON-REGULATED INNER MEMBRANE PROTEIN-RELATED"/>
    <property type="match status" value="1"/>
</dbReference>
<reference evidence="2 3" key="1">
    <citation type="submission" date="2018-01" db="EMBL/GenBank/DDBJ databases">
        <title>Complete genome sequence of Flavivirga eckloniae ECD14 isolated from seaweed Ecklonia cava.</title>
        <authorList>
            <person name="Lee J.H."/>
            <person name="Baik K.S."/>
            <person name="Seong C.N."/>
        </authorList>
    </citation>
    <scope>NUCLEOTIDE SEQUENCE [LARGE SCALE GENOMIC DNA]</scope>
    <source>
        <strain evidence="2 3">ECD14</strain>
    </source>
</reference>